<comment type="subcellular location">
    <subcellularLocation>
        <location evidence="1">Cell membrane</location>
        <topology evidence="1">Multi-pass membrane protein</topology>
    </subcellularLocation>
</comment>
<evidence type="ECO:0000256" key="5">
    <source>
        <dbReference type="ARBA" id="ARBA00022989"/>
    </source>
</evidence>
<keyword evidence="6 7" id="KW-0472">Membrane</keyword>
<keyword evidence="3" id="KW-1003">Cell membrane</keyword>
<dbReference type="EMBL" id="JAVRFH010000005">
    <property type="protein sequence ID" value="MDT0610043.1"/>
    <property type="molecule type" value="Genomic_DNA"/>
</dbReference>
<evidence type="ECO:0000313" key="9">
    <source>
        <dbReference type="Proteomes" id="UP001180724"/>
    </source>
</evidence>
<name>A0ABU3AIM8_9ACTN</name>
<gene>
    <name evidence="8" type="ORF">RM812_07340</name>
</gene>
<keyword evidence="4 7" id="KW-0812">Transmembrane</keyword>
<feature type="transmembrane region" description="Helical" evidence="7">
    <location>
        <begin position="262"/>
        <end position="284"/>
    </location>
</feature>
<keyword evidence="9" id="KW-1185">Reference proteome</keyword>
<organism evidence="8 9">
    <name type="scientific">Streptomyces lancefieldiae</name>
    <dbReference type="NCBI Taxonomy" id="3075520"/>
    <lineage>
        <taxon>Bacteria</taxon>
        <taxon>Bacillati</taxon>
        <taxon>Actinomycetota</taxon>
        <taxon>Actinomycetes</taxon>
        <taxon>Kitasatosporales</taxon>
        <taxon>Streptomycetaceae</taxon>
        <taxon>Streptomyces</taxon>
    </lineage>
</organism>
<feature type="transmembrane region" description="Helical" evidence="7">
    <location>
        <begin position="386"/>
        <end position="406"/>
    </location>
</feature>
<evidence type="ECO:0000256" key="1">
    <source>
        <dbReference type="ARBA" id="ARBA00004651"/>
    </source>
</evidence>
<dbReference type="PANTHER" id="PTHR23513">
    <property type="entry name" value="INTEGRAL MEMBRANE EFFLUX PROTEIN-RELATED"/>
    <property type="match status" value="1"/>
</dbReference>
<protein>
    <submittedName>
        <fullName evidence="8">MFS transporter</fullName>
    </submittedName>
</protein>
<evidence type="ECO:0000256" key="4">
    <source>
        <dbReference type="ARBA" id="ARBA00022692"/>
    </source>
</evidence>
<dbReference type="Pfam" id="PF05977">
    <property type="entry name" value="MFS_3"/>
    <property type="match status" value="1"/>
</dbReference>
<feature type="transmembrane region" description="Helical" evidence="7">
    <location>
        <begin position="26"/>
        <end position="47"/>
    </location>
</feature>
<comment type="caution">
    <text evidence="8">The sequence shown here is derived from an EMBL/GenBank/DDBJ whole genome shotgun (WGS) entry which is preliminary data.</text>
</comment>
<dbReference type="CDD" id="cd06173">
    <property type="entry name" value="MFS_MefA_like"/>
    <property type="match status" value="1"/>
</dbReference>
<evidence type="ECO:0000256" key="7">
    <source>
        <dbReference type="SAM" id="Phobius"/>
    </source>
</evidence>
<reference evidence="8" key="1">
    <citation type="submission" date="2024-05" db="EMBL/GenBank/DDBJ databases">
        <title>30 novel species of actinomycetes from the DSMZ collection.</title>
        <authorList>
            <person name="Nouioui I."/>
        </authorList>
    </citation>
    <scope>NUCLEOTIDE SEQUENCE</scope>
    <source>
        <strain evidence="8">DSM 40712</strain>
    </source>
</reference>
<dbReference type="InterPro" id="IPR010290">
    <property type="entry name" value="TM_effector"/>
</dbReference>
<dbReference type="PANTHER" id="PTHR23513:SF6">
    <property type="entry name" value="MAJOR FACILITATOR SUPERFAMILY ASSOCIATED DOMAIN-CONTAINING PROTEIN"/>
    <property type="match status" value="1"/>
</dbReference>
<feature type="transmembrane region" description="Helical" evidence="7">
    <location>
        <begin position="59"/>
        <end position="80"/>
    </location>
</feature>
<feature type="transmembrane region" description="Helical" evidence="7">
    <location>
        <begin position="357"/>
        <end position="380"/>
    </location>
</feature>
<dbReference type="InterPro" id="IPR036259">
    <property type="entry name" value="MFS_trans_sf"/>
</dbReference>
<proteinExistence type="predicted"/>
<sequence length="424" mass="43905">MTSTGTVPPESSVLPPLRRNRDFRRLWLGAGAALLGNRAAVTAYPLLYLWAGGSPAEAGMVGFASLLPQLLVLLPAGALVDRLDRRRVLITCSLTGLTAMTTLVAALLTGRLWLSHVMAVAFVQGAAGILHRLAERAAVRHVVPADQLRTALSQSEARGHGAGLLGQPMGAALFSAARWLPFCAAALGHLIALSTVFGLRADLQDKARPQPHSLRREIREGLVWVWRQRFMRAAIALVGGSNLAFQLITLAMVLIVKENGHSAAMVGVLGVLGGLGGLTGALAAPWINRRLPVQGILIGALALWSALMAAVAVADHPVQLGALMAGMSGTGALLNVAAGSYQVLVTPDAMQGRATSVFTLIGSGLNSLGALLGGFLLHALGSTTAVLVAAAAMALLALTALASPVVRRGGADRTNGAEQRISIR</sequence>
<evidence type="ECO:0000256" key="6">
    <source>
        <dbReference type="ARBA" id="ARBA00023136"/>
    </source>
</evidence>
<dbReference type="Proteomes" id="UP001180724">
    <property type="component" value="Unassembled WGS sequence"/>
</dbReference>
<evidence type="ECO:0000313" key="8">
    <source>
        <dbReference type="EMBL" id="MDT0610043.1"/>
    </source>
</evidence>
<accession>A0ABU3AIM8</accession>
<feature type="transmembrane region" description="Helical" evidence="7">
    <location>
        <begin position="87"/>
        <end position="108"/>
    </location>
</feature>
<feature type="transmembrane region" description="Helical" evidence="7">
    <location>
        <begin position="296"/>
        <end position="314"/>
    </location>
</feature>
<feature type="transmembrane region" description="Helical" evidence="7">
    <location>
        <begin position="234"/>
        <end position="256"/>
    </location>
</feature>
<evidence type="ECO:0000256" key="2">
    <source>
        <dbReference type="ARBA" id="ARBA00022448"/>
    </source>
</evidence>
<dbReference type="RefSeq" id="WP_311571583.1">
    <property type="nucleotide sequence ID" value="NZ_JAVRFH010000005.1"/>
</dbReference>
<keyword evidence="2" id="KW-0813">Transport</keyword>
<dbReference type="Gene3D" id="1.20.1250.20">
    <property type="entry name" value="MFS general substrate transporter like domains"/>
    <property type="match status" value="1"/>
</dbReference>
<feature type="transmembrane region" description="Helical" evidence="7">
    <location>
        <begin position="179"/>
        <end position="199"/>
    </location>
</feature>
<evidence type="ECO:0000256" key="3">
    <source>
        <dbReference type="ARBA" id="ARBA00022475"/>
    </source>
</evidence>
<dbReference type="SUPFAM" id="SSF103473">
    <property type="entry name" value="MFS general substrate transporter"/>
    <property type="match status" value="1"/>
</dbReference>
<feature type="transmembrane region" description="Helical" evidence="7">
    <location>
        <begin position="320"/>
        <end position="345"/>
    </location>
</feature>
<keyword evidence="5 7" id="KW-1133">Transmembrane helix</keyword>